<name>A0A8X6T7J7_NEPPI</name>
<gene>
    <name evidence="1" type="primary">AVEN_205129_1</name>
    <name evidence="1" type="ORF">NPIL_150571</name>
</gene>
<dbReference type="Proteomes" id="UP000887013">
    <property type="component" value="Unassembled WGS sequence"/>
</dbReference>
<reference evidence="1" key="1">
    <citation type="submission" date="2020-08" db="EMBL/GenBank/DDBJ databases">
        <title>Multicomponent nature underlies the extraordinary mechanical properties of spider dragline silk.</title>
        <authorList>
            <person name="Kono N."/>
            <person name="Nakamura H."/>
            <person name="Mori M."/>
            <person name="Yoshida Y."/>
            <person name="Ohtoshi R."/>
            <person name="Malay A.D."/>
            <person name="Moran D.A.P."/>
            <person name="Tomita M."/>
            <person name="Numata K."/>
            <person name="Arakawa K."/>
        </authorList>
    </citation>
    <scope>NUCLEOTIDE SEQUENCE</scope>
</reference>
<dbReference type="OrthoDB" id="2821340at2759"/>
<evidence type="ECO:0000313" key="2">
    <source>
        <dbReference type="Proteomes" id="UP000887013"/>
    </source>
</evidence>
<accession>A0A8X6T7J7</accession>
<evidence type="ECO:0000313" key="1">
    <source>
        <dbReference type="EMBL" id="GFS85554.1"/>
    </source>
</evidence>
<organism evidence="1 2">
    <name type="scientific">Nephila pilipes</name>
    <name type="common">Giant wood spider</name>
    <name type="synonym">Nephila maculata</name>
    <dbReference type="NCBI Taxonomy" id="299642"/>
    <lineage>
        <taxon>Eukaryota</taxon>
        <taxon>Metazoa</taxon>
        <taxon>Ecdysozoa</taxon>
        <taxon>Arthropoda</taxon>
        <taxon>Chelicerata</taxon>
        <taxon>Arachnida</taxon>
        <taxon>Araneae</taxon>
        <taxon>Araneomorphae</taxon>
        <taxon>Entelegynae</taxon>
        <taxon>Araneoidea</taxon>
        <taxon>Nephilidae</taxon>
        <taxon>Nephila</taxon>
    </lineage>
</organism>
<protein>
    <submittedName>
        <fullName evidence="1">Uncharacterized protein</fullName>
    </submittedName>
</protein>
<dbReference type="InterPro" id="IPR036896">
    <property type="entry name" value="Avidin-like_sf"/>
</dbReference>
<keyword evidence="2" id="KW-1185">Reference proteome</keyword>
<comment type="caution">
    <text evidence="1">The sequence shown here is derived from an EMBL/GenBank/DDBJ whole genome shotgun (WGS) entry which is preliminary data.</text>
</comment>
<dbReference type="SUPFAM" id="SSF50876">
    <property type="entry name" value="Avidin/streptavidin"/>
    <property type="match status" value="1"/>
</dbReference>
<dbReference type="AlphaFoldDB" id="A0A8X6T7J7"/>
<proteinExistence type="predicted"/>
<dbReference type="Gene3D" id="2.40.128.30">
    <property type="entry name" value="Avidin-like"/>
    <property type="match status" value="1"/>
</dbReference>
<sequence length="157" mass="17979">MWFFFQGPSKKDERCPTCEKNIEVGTNGAWVSDKDDILQFSDCYESGIFSGFNRDNAVFGRNAAGDGPFTAFGFVSVSNENIKGWTGHIYESPTEKRKIDTSWLSHGFSNSCKDPRSLVRYGMDDYIFTYGYKVPEKEKLKVPGWRRVLNYFTSIFP</sequence>
<dbReference type="EMBL" id="BMAW01098582">
    <property type="protein sequence ID" value="GFS85554.1"/>
    <property type="molecule type" value="Genomic_DNA"/>
</dbReference>